<name>A0A6J5P8A6_9CAUD</name>
<reference evidence="2" key="1">
    <citation type="submission" date="2020-04" db="EMBL/GenBank/DDBJ databases">
        <authorList>
            <person name="Chiriac C."/>
            <person name="Salcher M."/>
            <person name="Ghai R."/>
            <person name="Kavagutti S V."/>
        </authorList>
    </citation>
    <scope>NUCLEOTIDE SEQUENCE</scope>
</reference>
<dbReference type="EMBL" id="LR797534">
    <property type="protein sequence ID" value="CAB4222949.1"/>
    <property type="molecule type" value="Genomic_DNA"/>
</dbReference>
<dbReference type="EMBL" id="LR796815">
    <property type="protein sequence ID" value="CAB4168130.1"/>
    <property type="molecule type" value="Genomic_DNA"/>
</dbReference>
<sequence>MKTKQNFTTICNWDITSLKDLCNSASNDTWDQWKYRQTAYGTHVSIQSIPFVWSIDNGASSANWSDEQKSDLQACINANKGTPLANAVFAAVAELAKNRSGVIQKLCLAKLLPGESVLPHTDNGPALQLPHRCHLPIISPLTCIFTVGDESKNLVEGTWVEINNTLTHGVVNSSENFRVHIMCDILPQADYDANPVELIS</sequence>
<evidence type="ECO:0000313" key="2">
    <source>
        <dbReference type="EMBL" id="CAB4168130.1"/>
    </source>
</evidence>
<dbReference type="EMBL" id="LR796858">
    <property type="protein sequence ID" value="CAB4170478.1"/>
    <property type="molecule type" value="Genomic_DNA"/>
</dbReference>
<evidence type="ECO:0000259" key="1">
    <source>
        <dbReference type="Pfam" id="PF05118"/>
    </source>
</evidence>
<evidence type="ECO:0000313" key="5">
    <source>
        <dbReference type="EMBL" id="CAB4222949.1"/>
    </source>
</evidence>
<proteinExistence type="predicted"/>
<evidence type="ECO:0000313" key="4">
    <source>
        <dbReference type="EMBL" id="CAB4176929.1"/>
    </source>
</evidence>
<evidence type="ECO:0000313" key="3">
    <source>
        <dbReference type="EMBL" id="CAB4170478.1"/>
    </source>
</evidence>
<gene>
    <name evidence="5" type="ORF">UFOVP1666_13</name>
    <name evidence="2" type="ORF">UFOVP867_166</name>
    <name evidence="3" type="ORF">UFOVP913_32</name>
    <name evidence="4" type="ORF">UFOVP993_85</name>
</gene>
<accession>A0A6J5P8A6</accession>
<dbReference type="SUPFAM" id="SSF51197">
    <property type="entry name" value="Clavaminate synthase-like"/>
    <property type="match status" value="1"/>
</dbReference>
<organism evidence="2">
    <name type="scientific">uncultured Caudovirales phage</name>
    <dbReference type="NCBI Taxonomy" id="2100421"/>
    <lineage>
        <taxon>Viruses</taxon>
        <taxon>Duplodnaviria</taxon>
        <taxon>Heunggongvirae</taxon>
        <taxon>Uroviricota</taxon>
        <taxon>Caudoviricetes</taxon>
        <taxon>Peduoviridae</taxon>
        <taxon>Maltschvirus</taxon>
        <taxon>Maltschvirus maltsch</taxon>
    </lineage>
</organism>
<dbReference type="Pfam" id="PF05118">
    <property type="entry name" value="Asp_Arg_Hydrox"/>
    <property type="match status" value="1"/>
</dbReference>
<feature type="domain" description="Aspartyl/asparaginy/proline hydroxylase" evidence="1">
    <location>
        <begin position="91"/>
        <end position="185"/>
    </location>
</feature>
<dbReference type="InterPro" id="IPR007803">
    <property type="entry name" value="Asp/Arg/Pro-Hydrxlase"/>
</dbReference>
<dbReference type="EMBL" id="LR796944">
    <property type="protein sequence ID" value="CAB4176929.1"/>
    <property type="molecule type" value="Genomic_DNA"/>
</dbReference>
<dbReference type="InterPro" id="IPR027443">
    <property type="entry name" value="IPNS-like_sf"/>
</dbReference>
<protein>
    <submittedName>
        <fullName evidence="2">Aspartyl/asparaginy/proline hydroxylase</fullName>
    </submittedName>
</protein>
<dbReference type="Gene3D" id="2.60.120.330">
    <property type="entry name" value="B-lactam Antibiotic, Isopenicillin N Synthase, Chain"/>
    <property type="match status" value="1"/>
</dbReference>